<proteinExistence type="predicted"/>
<dbReference type="EMBL" id="RQHU01000019">
    <property type="protein sequence ID" value="TGN12363.1"/>
    <property type="molecule type" value="Genomic_DNA"/>
</dbReference>
<evidence type="ECO:0000313" key="2">
    <source>
        <dbReference type="Proteomes" id="UP000297649"/>
    </source>
</evidence>
<organism evidence="1 2">
    <name type="scientific">Leptospira bandrabouensis</name>
    <dbReference type="NCBI Taxonomy" id="2484903"/>
    <lineage>
        <taxon>Bacteria</taxon>
        <taxon>Pseudomonadati</taxon>
        <taxon>Spirochaetota</taxon>
        <taxon>Spirochaetia</taxon>
        <taxon>Leptospirales</taxon>
        <taxon>Leptospiraceae</taxon>
        <taxon>Leptospira</taxon>
    </lineage>
</organism>
<dbReference type="AlphaFoldDB" id="A0A6H3NST7"/>
<sequence>MKIISIKNNNGDVISPGNIKSDEELDSWINQCISTKVWGEPERIVRAKVQLEDESFLFPDEVYDESDVLETIEATEQLEAMVRLKAEYTIEISDYKKVPKSVTRRQSRRALHQAGLLEAIENYMVTAPMEIKIDWSESQEIQRNWSSLPIVANALNLTENQIDDLFILAETL</sequence>
<evidence type="ECO:0000313" key="1">
    <source>
        <dbReference type="EMBL" id="TGN12363.1"/>
    </source>
</evidence>
<name>A0A6H3NST7_9LEPT</name>
<dbReference type="RefSeq" id="WP_135743246.1">
    <property type="nucleotide sequence ID" value="NZ_RQHT01000001.1"/>
</dbReference>
<keyword evidence="2" id="KW-1185">Reference proteome</keyword>
<gene>
    <name evidence="1" type="ORF">EHR08_13355</name>
</gene>
<dbReference type="Proteomes" id="UP000297649">
    <property type="component" value="Unassembled WGS sequence"/>
</dbReference>
<protein>
    <submittedName>
        <fullName evidence="1">Uncharacterized protein</fullName>
    </submittedName>
</protein>
<accession>A0A6H3NST7</accession>
<comment type="caution">
    <text evidence="1">The sequence shown here is derived from an EMBL/GenBank/DDBJ whole genome shotgun (WGS) entry which is preliminary data.</text>
</comment>
<reference evidence="1" key="1">
    <citation type="journal article" date="2019" name="PLoS Negl. Trop. Dis.">
        <title>Revisiting the worldwide diversity of Leptospira species in the environment.</title>
        <authorList>
            <person name="Vincent A.T."/>
            <person name="Schiettekatte O."/>
            <person name="Bourhy P."/>
            <person name="Veyrier F.J."/>
            <person name="Picardeau M."/>
        </authorList>
    </citation>
    <scope>NUCLEOTIDE SEQUENCE [LARGE SCALE GENOMIC DNA]</scope>
    <source>
        <strain evidence="1">201601109</strain>
    </source>
</reference>